<dbReference type="EMBL" id="CAKLCB010000255">
    <property type="protein sequence ID" value="CAH0518073.1"/>
    <property type="molecule type" value="Genomic_DNA"/>
</dbReference>
<evidence type="ECO:0000313" key="3">
    <source>
        <dbReference type="EMBL" id="CAH0518073.1"/>
    </source>
</evidence>
<name>A0AAU9LQH4_9STRA</name>
<protein>
    <recommendedName>
        <fullName evidence="1">CCD97-like C-terminal domain-containing protein</fullName>
    </recommendedName>
</protein>
<sequence>MSEEKVDSLDAYMASLELPSGNQSISLAKARAECNISRSVVRNGLPVTVKNRRYRHLQQMLKDTSEDRFFSDAMMQQRSPALYHFYLGQYMGLDIKAMSLVDNVKHTLSSFLMDTCQRNEMEARRVAEQKTWGQFTAADEKQEKIRLHHLYEEDYSEEEKEEDEDEDDRTVCTINERREQLVGIMCTRFLNGEDKDYISYAAIDVDETLDDLDEIQRDAEDHYFADGRDTI</sequence>
<accession>A0AAU9LQH4</accession>
<dbReference type="PANTHER" id="PTHR31840">
    <property type="entry name" value="COILED-COIL DOMAIN-CONTAINING PROTEIN 97"/>
    <property type="match status" value="1"/>
</dbReference>
<evidence type="ECO:0000259" key="1">
    <source>
        <dbReference type="Pfam" id="PF09747"/>
    </source>
</evidence>
<dbReference type="PANTHER" id="PTHR31840:SF1">
    <property type="entry name" value="COILED-COIL DOMAIN-CONTAINING PROTEIN 97"/>
    <property type="match status" value="1"/>
</dbReference>
<dbReference type="EMBL" id="CAKKTJ010000337">
    <property type="protein sequence ID" value="CAH0483058.1"/>
    <property type="molecule type" value="Genomic_DNA"/>
</dbReference>
<dbReference type="InterPro" id="IPR040233">
    <property type="entry name" value="CCD97-like_C"/>
</dbReference>
<dbReference type="Proteomes" id="UP001160483">
    <property type="component" value="Unassembled WGS sequence"/>
</dbReference>
<dbReference type="Proteomes" id="UP001158986">
    <property type="component" value="Unassembled WGS sequence"/>
</dbReference>
<dbReference type="AlphaFoldDB" id="A0AAU9LQH4"/>
<evidence type="ECO:0000313" key="2">
    <source>
        <dbReference type="EMBL" id="CAH0483058.1"/>
    </source>
</evidence>
<comment type="caution">
    <text evidence="2">The sequence shown here is derived from an EMBL/GenBank/DDBJ whole genome shotgun (WGS) entry which is preliminary data.</text>
</comment>
<evidence type="ECO:0000313" key="5">
    <source>
        <dbReference type="Proteomes" id="UP001160483"/>
    </source>
</evidence>
<dbReference type="Pfam" id="PF09747">
    <property type="entry name" value="CCD97-like_C"/>
    <property type="match status" value="1"/>
</dbReference>
<keyword evidence="4" id="KW-1185">Reference proteome</keyword>
<organism evidence="2 5">
    <name type="scientific">Peronospora belbahrii</name>
    <dbReference type="NCBI Taxonomy" id="622444"/>
    <lineage>
        <taxon>Eukaryota</taxon>
        <taxon>Sar</taxon>
        <taxon>Stramenopiles</taxon>
        <taxon>Oomycota</taxon>
        <taxon>Peronosporomycetes</taxon>
        <taxon>Peronosporales</taxon>
        <taxon>Peronosporaceae</taxon>
        <taxon>Peronospora</taxon>
    </lineage>
</organism>
<gene>
    <name evidence="3" type="ORF">PBS001_LOCUS4658</name>
    <name evidence="2" type="ORF">PBS003_LOCUS9632</name>
</gene>
<feature type="domain" description="CCD97-like C-terminal" evidence="1">
    <location>
        <begin position="51"/>
        <end position="226"/>
    </location>
</feature>
<proteinExistence type="predicted"/>
<reference evidence="2 4" key="1">
    <citation type="submission" date="2021-11" db="EMBL/GenBank/DDBJ databases">
        <authorList>
            <person name="Islam A."/>
            <person name="Islam S."/>
            <person name="Flora M.S."/>
            <person name="Rahman M."/>
            <person name="Ziaur R.M."/>
            <person name="Epstein J.H."/>
            <person name="Hassan M."/>
            <person name="Klassen M."/>
            <person name="Woodard K."/>
            <person name="Webb A."/>
            <person name="Webby R.J."/>
            <person name="El Zowalaty M.E."/>
        </authorList>
    </citation>
    <scope>NUCLEOTIDE SEQUENCE</scope>
    <source>
        <strain evidence="3">Pbs1</strain>
        <strain evidence="2">Pbs3</strain>
    </source>
</reference>
<evidence type="ECO:0000313" key="4">
    <source>
        <dbReference type="Proteomes" id="UP001158986"/>
    </source>
</evidence>
<dbReference type="InterPro" id="IPR018613">
    <property type="entry name" value="Ccdc97-like"/>
</dbReference>